<protein>
    <recommendedName>
        <fullName evidence="1">UPF0311 protein FHR21_002663</fullName>
    </recommendedName>
</protein>
<dbReference type="Pfam" id="PF11578">
    <property type="entry name" value="DUF3237"/>
    <property type="match status" value="1"/>
</dbReference>
<accession>A0A7W9B6R2</accession>
<evidence type="ECO:0000313" key="2">
    <source>
        <dbReference type="EMBL" id="MBB5707300.1"/>
    </source>
</evidence>
<dbReference type="PANTHER" id="PTHR37315">
    <property type="entry name" value="UPF0311 PROTEIN BLR7842"/>
    <property type="match status" value="1"/>
</dbReference>
<sequence>MREENRDKAPAALASRHLCTVEFEVGGGLIAIGASPFGDQRLGYITGGRFFGPRLNGIVLPGGGNWSRGGRLGEASSVGTFDARAVWRTDDGDLVYLSYTGRSLIPDDVRATFADPAVPDADPSRYYLRIAPVFETASARYGWLNGLLAVGVGTRTDFGVRHVIHEIL</sequence>
<dbReference type="InterPro" id="IPR020915">
    <property type="entry name" value="UPF0311"/>
</dbReference>
<reference evidence="2 3" key="1">
    <citation type="submission" date="2020-08" db="EMBL/GenBank/DDBJ databases">
        <title>Genomic Encyclopedia of Type Strains, Phase IV (KMG-IV): sequencing the most valuable type-strain genomes for metagenomic binning, comparative biology and taxonomic classification.</title>
        <authorList>
            <person name="Goeker M."/>
        </authorList>
    </citation>
    <scope>NUCLEOTIDE SEQUENCE [LARGE SCALE GENOMIC DNA]</scope>
    <source>
        <strain evidence="2 3">DSM 27163</strain>
    </source>
</reference>
<comment type="caution">
    <text evidence="2">The sequence shown here is derived from an EMBL/GenBank/DDBJ whole genome shotgun (WGS) entry which is preliminary data.</text>
</comment>
<evidence type="ECO:0000256" key="1">
    <source>
        <dbReference type="HAMAP-Rule" id="MF_00775"/>
    </source>
</evidence>
<comment type="similarity">
    <text evidence="1">Belongs to the UPF0311 family.</text>
</comment>
<gene>
    <name evidence="2" type="ORF">FHR21_002663</name>
</gene>
<dbReference type="AlphaFoldDB" id="A0A7W9B6R2"/>
<name>A0A7W9B6R2_9SPHN</name>
<evidence type="ECO:0000313" key="3">
    <source>
        <dbReference type="Proteomes" id="UP000537161"/>
    </source>
</evidence>
<dbReference type="RefSeq" id="WP_184099036.1">
    <property type="nucleotide sequence ID" value="NZ_JACIJH010000008.1"/>
</dbReference>
<organism evidence="2 3">
    <name type="scientific">Sphingopyxis panaciterrulae</name>
    <dbReference type="NCBI Taxonomy" id="462372"/>
    <lineage>
        <taxon>Bacteria</taxon>
        <taxon>Pseudomonadati</taxon>
        <taxon>Pseudomonadota</taxon>
        <taxon>Alphaproteobacteria</taxon>
        <taxon>Sphingomonadales</taxon>
        <taxon>Sphingomonadaceae</taxon>
        <taxon>Sphingopyxis</taxon>
    </lineage>
</organism>
<dbReference type="HAMAP" id="MF_00775">
    <property type="entry name" value="UPF0311"/>
    <property type="match status" value="1"/>
</dbReference>
<dbReference type="Proteomes" id="UP000537161">
    <property type="component" value="Unassembled WGS sequence"/>
</dbReference>
<proteinExistence type="inferred from homology"/>
<keyword evidence="3" id="KW-1185">Reference proteome</keyword>
<dbReference type="EMBL" id="JACIJH010000008">
    <property type="protein sequence ID" value="MBB5707300.1"/>
    <property type="molecule type" value="Genomic_DNA"/>
</dbReference>
<dbReference type="Gene3D" id="2.40.160.20">
    <property type="match status" value="1"/>
</dbReference>
<dbReference type="PANTHER" id="PTHR37315:SF1">
    <property type="entry name" value="UPF0311 PROTEIN BLR7842"/>
    <property type="match status" value="1"/>
</dbReference>